<gene>
    <name evidence="2" type="ORF">HU752_019585</name>
</gene>
<proteinExistence type="predicted"/>
<dbReference type="KEGG" id="pvw:HU752_019585"/>
<dbReference type="AlphaFoldDB" id="A0A9E6TPS6"/>
<dbReference type="EMBL" id="CP077093">
    <property type="protein sequence ID" value="QXI26159.1"/>
    <property type="molecule type" value="Genomic_DNA"/>
</dbReference>
<evidence type="ECO:0000313" key="3">
    <source>
        <dbReference type="Proteomes" id="UP000634530"/>
    </source>
</evidence>
<evidence type="ECO:0000313" key="2">
    <source>
        <dbReference type="EMBL" id="QXI26159.1"/>
    </source>
</evidence>
<sequence length="112" mass="12248">MRTLNTLLLGFALALSSAAYSTENDAVTQEWMHLIKADFPKGCVTQLTPYLSTTGANGVRTSAWLVQTCQGSYEYGASYRPAATRSNGKLISVSRGRKLNMPPAQLKRLYSL</sequence>
<feature type="chain" id="PRO_5038716502" evidence="1">
    <location>
        <begin position="22"/>
        <end position="112"/>
    </location>
</feature>
<organism evidence="2 3">
    <name type="scientific">Pseudomonas vanderleydeniana</name>
    <dbReference type="NCBI Taxonomy" id="2745495"/>
    <lineage>
        <taxon>Bacteria</taxon>
        <taxon>Pseudomonadati</taxon>
        <taxon>Pseudomonadota</taxon>
        <taxon>Gammaproteobacteria</taxon>
        <taxon>Pseudomonadales</taxon>
        <taxon>Pseudomonadaceae</taxon>
        <taxon>Pseudomonas</taxon>
    </lineage>
</organism>
<accession>A0A9E6TPS6</accession>
<reference evidence="2 3" key="2">
    <citation type="journal article" date="2021" name="Microorganisms">
        <title>The Ever-Expanding Pseudomonas Genus: Description of 43 New Species and Partition of the Pseudomonas putida Group.</title>
        <authorList>
            <person name="Girard L."/>
            <person name="Lood C."/>
            <person name="Hofte M."/>
            <person name="Vandamme P."/>
            <person name="Rokni-Zadeh H."/>
            <person name="van Noort V."/>
            <person name="Lavigne R."/>
            <person name="De Mot R."/>
        </authorList>
    </citation>
    <scope>NUCLEOTIDE SEQUENCE [LARGE SCALE GENOMIC DNA]</scope>
    <source>
        <strain evidence="2 3">RW8P3</strain>
    </source>
</reference>
<dbReference type="RefSeq" id="WP_186679117.1">
    <property type="nucleotide sequence ID" value="NZ_CP077093.1"/>
</dbReference>
<protein>
    <submittedName>
        <fullName evidence="2">Uncharacterized protein</fullName>
    </submittedName>
</protein>
<keyword evidence="1" id="KW-0732">Signal</keyword>
<evidence type="ECO:0000256" key="1">
    <source>
        <dbReference type="SAM" id="SignalP"/>
    </source>
</evidence>
<dbReference type="Proteomes" id="UP000634530">
    <property type="component" value="Chromosome"/>
</dbReference>
<reference evidence="2 3" key="1">
    <citation type="journal article" date="2020" name="Microorganisms">
        <title>Reliable Identification of Environmental Pseudomonas Isolates Using the rpoD Gene.</title>
        <authorList>
            <consortium name="The Broad Institute Genome Sequencing Platform"/>
            <person name="Girard L."/>
            <person name="Lood C."/>
            <person name="Rokni-Zadeh H."/>
            <person name="van Noort V."/>
            <person name="Lavigne R."/>
            <person name="De Mot R."/>
        </authorList>
    </citation>
    <scope>NUCLEOTIDE SEQUENCE [LARGE SCALE GENOMIC DNA]</scope>
    <source>
        <strain evidence="2 3">RW8P3</strain>
    </source>
</reference>
<keyword evidence="3" id="KW-1185">Reference proteome</keyword>
<name>A0A9E6TPS6_9PSED</name>
<feature type="signal peptide" evidence="1">
    <location>
        <begin position="1"/>
        <end position="21"/>
    </location>
</feature>